<reference evidence="3 4" key="1">
    <citation type="submission" date="2020-01" db="EMBL/GenBank/DDBJ databases">
        <title>Paenibacillus soybeanensis sp. nov. isolated from the nodules of soybean (Glycine max(L.) Merr).</title>
        <authorList>
            <person name="Wang H."/>
        </authorList>
    </citation>
    <scope>NUCLEOTIDE SEQUENCE [LARGE SCALE GENOMIC DNA]</scope>
    <source>
        <strain evidence="3 4">DSM 23054</strain>
    </source>
</reference>
<proteinExistence type="predicted"/>
<feature type="domain" description="Copper amine oxidase-like N-terminal" evidence="2">
    <location>
        <begin position="384"/>
        <end position="488"/>
    </location>
</feature>
<sequence length="493" mass="52066">MKRVKKSLSVLITITMLATAVLTFAATAFADDAPQKAPVNTDVAPQLQAYTDLLGLLQQKKPIADIRAKYDAGFKQNVLGVDGSIKAGDPVINENLTFVLDHAADGSLSYEQTAQALDKGLQWYFYFLVKNLLNVGGKTALTAGDQATAQAFVDKTALVYTTALDATVKATDAAFGTKSSAFLTDTVIPGFKSDIEKKDVTSFNVHRQLLDKTLIKVFSLATLSSAKSVQTLSAAEKPAEVIKGFFNFMSVYGYLHGGNAVDADVIYNAFASGDASKINAAAIEKAVIRCNIAKVSAYTIEVLEKLEKKDAAGAAGTGGELAGFYGALEPFLGTAYAPELNDRILAASAAGNADEVRAIGYEMAVSAATIDGLAFKAGDQSALVNGNAQTVTASYIDKKSGRTLVPTRYLELLGFAVSFDNATKTAKVAKDGVTLALTIGSDSVTKNGEPIADYKLDQAVVVNSNVTYLPLRAIAELSGNHIYFKQGQVIVIK</sequence>
<dbReference type="Proteomes" id="UP000558113">
    <property type="component" value="Unassembled WGS sequence"/>
</dbReference>
<evidence type="ECO:0000256" key="1">
    <source>
        <dbReference type="SAM" id="SignalP"/>
    </source>
</evidence>
<feature type="signal peptide" evidence="1">
    <location>
        <begin position="1"/>
        <end position="30"/>
    </location>
</feature>
<feature type="chain" id="PRO_5038898021" description="Copper amine oxidase-like N-terminal domain-containing protein" evidence="1">
    <location>
        <begin position="31"/>
        <end position="493"/>
    </location>
</feature>
<evidence type="ECO:0000259" key="2">
    <source>
        <dbReference type="Pfam" id="PF07833"/>
    </source>
</evidence>
<dbReference type="InterPro" id="IPR012854">
    <property type="entry name" value="Cu_amine_oxidase-like_N"/>
</dbReference>
<gene>
    <name evidence="3" type="ORF">GT003_31380</name>
</gene>
<comment type="caution">
    <text evidence="3">The sequence shown here is derived from an EMBL/GenBank/DDBJ whole genome shotgun (WGS) entry which is preliminary data.</text>
</comment>
<keyword evidence="1" id="KW-0732">Signal</keyword>
<dbReference type="RefSeq" id="WP_161705495.1">
    <property type="nucleotide sequence ID" value="NZ_JAAAMU010000034.1"/>
</dbReference>
<dbReference type="Gene3D" id="3.30.457.10">
    <property type="entry name" value="Copper amine oxidase-like, N-terminal domain"/>
    <property type="match status" value="1"/>
</dbReference>
<evidence type="ECO:0000313" key="3">
    <source>
        <dbReference type="EMBL" id="NBC73464.1"/>
    </source>
</evidence>
<name>A0A7X4YXK8_9BACL</name>
<protein>
    <recommendedName>
        <fullName evidence="2">Copper amine oxidase-like N-terminal domain-containing protein</fullName>
    </recommendedName>
</protein>
<dbReference type="EMBL" id="JAAAMU010000034">
    <property type="protein sequence ID" value="NBC73464.1"/>
    <property type="molecule type" value="Genomic_DNA"/>
</dbReference>
<evidence type="ECO:0000313" key="4">
    <source>
        <dbReference type="Proteomes" id="UP000558113"/>
    </source>
</evidence>
<organism evidence="3 4">
    <name type="scientific">Paenibacillus sacheonensis</name>
    <dbReference type="NCBI Taxonomy" id="742054"/>
    <lineage>
        <taxon>Bacteria</taxon>
        <taxon>Bacillati</taxon>
        <taxon>Bacillota</taxon>
        <taxon>Bacilli</taxon>
        <taxon>Bacillales</taxon>
        <taxon>Paenibacillaceae</taxon>
        <taxon>Paenibacillus</taxon>
    </lineage>
</organism>
<dbReference type="AlphaFoldDB" id="A0A7X4YXK8"/>
<accession>A0A7X4YXK8</accession>
<keyword evidence="4" id="KW-1185">Reference proteome</keyword>
<dbReference type="Pfam" id="PF07833">
    <property type="entry name" value="Cu_amine_oxidN1"/>
    <property type="match status" value="1"/>
</dbReference>
<dbReference type="SUPFAM" id="SSF55383">
    <property type="entry name" value="Copper amine oxidase, domain N"/>
    <property type="match status" value="1"/>
</dbReference>
<dbReference type="InterPro" id="IPR036582">
    <property type="entry name" value="Mao_N_sf"/>
</dbReference>
<dbReference type="OrthoDB" id="2111131at2"/>